<dbReference type="Gene3D" id="1.25.40.20">
    <property type="entry name" value="Ankyrin repeat-containing domain"/>
    <property type="match status" value="1"/>
</dbReference>
<dbReference type="InterPro" id="IPR036770">
    <property type="entry name" value="Ankyrin_rpt-contain_sf"/>
</dbReference>
<dbReference type="EMBL" id="CP136891">
    <property type="protein sequence ID" value="WOK97684.1"/>
    <property type="molecule type" value="Genomic_DNA"/>
</dbReference>
<dbReference type="Proteomes" id="UP001327560">
    <property type="component" value="Chromosome 2"/>
</dbReference>
<dbReference type="AlphaFoldDB" id="A0AAQ3JWG2"/>
<keyword evidence="1" id="KW-0812">Transmembrane</keyword>
<accession>A0AAQ3JWG2</accession>
<protein>
    <submittedName>
        <fullName evidence="2">Ankyrin repeat domain-containing protein 17-like</fullName>
    </submittedName>
</protein>
<dbReference type="SUPFAM" id="SSF48403">
    <property type="entry name" value="Ankyrin repeat"/>
    <property type="match status" value="1"/>
</dbReference>
<sequence length="108" mass="11696">MLCARYKRDDCLRILIVSVGADLCLVSSGGISAAKGLCFQPLERQLPTHSSANLTIYTYYIYASELGHVNVFHVLVFAGAIVKLCNKAGGTTIDLSRSNENWDVGDDA</sequence>
<name>A0AAQ3JWG2_9LILI</name>
<feature type="transmembrane region" description="Helical" evidence="1">
    <location>
        <begin position="12"/>
        <end position="34"/>
    </location>
</feature>
<reference evidence="2 3" key="1">
    <citation type="submission" date="2023-10" db="EMBL/GenBank/DDBJ databases">
        <title>Chromosome-scale genome assembly provides insights into flower coloration mechanisms of Canna indica.</title>
        <authorList>
            <person name="Li C."/>
        </authorList>
    </citation>
    <scope>NUCLEOTIDE SEQUENCE [LARGE SCALE GENOMIC DNA]</scope>
    <source>
        <tissue evidence="2">Flower</tissue>
    </source>
</reference>
<keyword evidence="1" id="KW-1133">Transmembrane helix</keyword>
<keyword evidence="3" id="KW-1185">Reference proteome</keyword>
<evidence type="ECO:0000256" key="1">
    <source>
        <dbReference type="SAM" id="Phobius"/>
    </source>
</evidence>
<organism evidence="2 3">
    <name type="scientific">Canna indica</name>
    <name type="common">Indian-shot</name>
    <dbReference type="NCBI Taxonomy" id="4628"/>
    <lineage>
        <taxon>Eukaryota</taxon>
        <taxon>Viridiplantae</taxon>
        <taxon>Streptophyta</taxon>
        <taxon>Embryophyta</taxon>
        <taxon>Tracheophyta</taxon>
        <taxon>Spermatophyta</taxon>
        <taxon>Magnoliopsida</taxon>
        <taxon>Liliopsida</taxon>
        <taxon>Zingiberales</taxon>
        <taxon>Cannaceae</taxon>
        <taxon>Canna</taxon>
    </lineage>
</organism>
<evidence type="ECO:0000313" key="3">
    <source>
        <dbReference type="Proteomes" id="UP001327560"/>
    </source>
</evidence>
<gene>
    <name evidence="2" type="ORF">Cni_G06392</name>
</gene>
<keyword evidence="1" id="KW-0472">Membrane</keyword>
<proteinExistence type="predicted"/>
<evidence type="ECO:0000313" key="2">
    <source>
        <dbReference type="EMBL" id="WOK97684.1"/>
    </source>
</evidence>